<dbReference type="InterPro" id="IPR000847">
    <property type="entry name" value="LysR_HTH_N"/>
</dbReference>
<dbReference type="PROSITE" id="PS50931">
    <property type="entry name" value="HTH_LYSR"/>
    <property type="match status" value="1"/>
</dbReference>
<protein>
    <submittedName>
        <fullName evidence="6">LysR family transcriptional regulator</fullName>
    </submittedName>
</protein>
<keyword evidence="7" id="KW-1185">Reference proteome</keyword>
<evidence type="ECO:0000259" key="5">
    <source>
        <dbReference type="PROSITE" id="PS50931"/>
    </source>
</evidence>
<proteinExistence type="inferred from homology"/>
<keyword evidence="2" id="KW-0805">Transcription regulation</keyword>
<sequence>MKSRWDDLEALLAVVDAGGFTAAAERLSTSTARLSRAVSRLEKRLETTLVHRTTRRLDITEEGEAFIAQARQALGTLETAEEALTVRRREPAGRLRVDAATPFLLHQIVPHLAEFHAAYPKVRLELTTHETNIDLIEQRTDVAIRIGRLEDSTLHARPLGHSRRRLVASPAYLARYGTPRHVEDLAHHVLLGFTHLTQLNRWPIGDGRTIQPTLASSSGEALLQMAEADVGIACLADFLTRGARQAGRLTVVLDEATHERHEPIQAVYYRNTALHGRINAFLDFFVDRLTL</sequence>
<dbReference type="Pfam" id="PF00126">
    <property type="entry name" value="HTH_1"/>
    <property type="match status" value="1"/>
</dbReference>
<accession>A0A1Q8TG33</accession>
<dbReference type="Proteomes" id="UP000186806">
    <property type="component" value="Unassembled WGS sequence"/>
</dbReference>
<dbReference type="STRING" id="223900.GCA_000821045_01951"/>
<dbReference type="EMBL" id="MSDQ01000006">
    <property type="protein sequence ID" value="OLO12616.1"/>
    <property type="molecule type" value="Genomic_DNA"/>
</dbReference>
<dbReference type="FunFam" id="1.10.10.10:FF:000001">
    <property type="entry name" value="LysR family transcriptional regulator"/>
    <property type="match status" value="1"/>
</dbReference>
<name>A0A1Q8TG33_9GAMM</name>
<organism evidence="6 7">
    <name type="scientific">Chromohalobacter japonicus</name>
    <dbReference type="NCBI Taxonomy" id="223900"/>
    <lineage>
        <taxon>Bacteria</taxon>
        <taxon>Pseudomonadati</taxon>
        <taxon>Pseudomonadota</taxon>
        <taxon>Gammaproteobacteria</taxon>
        <taxon>Oceanospirillales</taxon>
        <taxon>Halomonadaceae</taxon>
        <taxon>Chromohalobacter</taxon>
    </lineage>
</organism>
<keyword evidence="3" id="KW-0238">DNA-binding</keyword>
<dbReference type="InterPro" id="IPR036388">
    <property type="entry name" value="WH-like_DNA-bd_sf"/>
</dbReference>
<feature type="domain" description="HTH lysR-type" evidence="5">
    <location>
        <begin position="1"/>
        <end position="60"/>
    </location>
</feature>
<evidence type="ECO:0000256" key="4">
    <source>
        <dbReference type="ARBA" id="ARBA00023163"/>
    </source>
</evidence>
<dbReference type="GO" id="GO:0043565">
    <property type="term" value="F:sequence-specific DNA binding"/>
    <property type="evidence" value="ECO:0007669"/>
    <property type="project" value="TreeGrafter"/>
</dbReference>
<dbReference type="PANTHER" id="PTHR30537:SF20">
    <property type="entry name" value="TRANSCRIPTIONAL REGULATORY PROTEIN"/>
    <property type="match status" value="1"/>
</dbReference>
<dbReference type="AlphaFoldDB" id="A0A1Q8TG33"/>
<dbReference type="InterPro" id="IPR005119">
    <property type="entry name" value="LysR_subst-bd"/>
</dbReference>
<evidence type="ECO:0000256" key="2">
    <source>
        <dbReference type="ARBA" id="ARBA00023015"/>
    </source>
</evidence>
<gene>
    <name evidence="6" type="ORF">BTW10_03900</name>
</gene>
<evidence type="ECO:0000256" key="3">
    <source>
        <dbReference type="ARBA" id="ARBA00023125"/>
    </source>
</evidence>
<dbReference type="Gene3D" id="3.40.190.10">
    <property type="entry name" value="Periplasmic binding protein-like II"/>
    <property type="match status" value="2"/>
</dbReference>
<dbReference type="InterPro" id="IPR036390">
    <property type="entry name" value="WH_DNA-bd_sf"/>
</dbReference>
<dbReference type="SUPFAM" id="SSF53850">
    <property type="entry name" value="Periplasmic binding protein-like II"/>
    <property type="match status" value="1"/>
</dbReference>
<dbReference type="GO" id="GO:0003700">
    <property type="term" value="F:DNA-binding transcription factor activity"/>
    <property type="evidence" value="ECO:0007669"/>
    <property type="project" value="InterPro"/>
</dbReference>
<comment type="similarity">
    <text evidence="1">Belongs to the LysR transcriptional regulatory family.</text>
</comment>
<comment type="caution">
    <text evidence="6">The sequence shown here is derived from an EMBL/GenBank/DDBJ whole genome shotgun (WGS) entry which is preliminary data.</text>
</comment>
<dbReference type="InterPro" id="IPR058163">
    <property type="entry name" value="LysR-type_TF_proteobact-type"/>
</dbReference>
<evidence type="ECO:0000313" key="7">
    <source>
        <dbReference type="Proteomes" id="UP000186806"/>
    </source>
</evidence>
<dbReference type="GO" id="GO:0006351">
    <property type="term" value="P:DNA-templated transcription"/>
    <property type="evidence" value="ECO:0007669"/>
    <property type="project" value="TreeGrafter"/>
</dbReference>
<evidence type="ECO:0000256" key="1">
    <source>
        <dbReference type="ARBA" id="ARBA00009437"/>
    </source>
</evidence>
<keyword evidence="4" id="KW-0804">Transcription</keyword>
<dbReference type="Gene3D" id="1.10.10.10">
    <property type="entry name" value="Winged helix-like DNA-binding domain superfamily/Winged helix DNA-binding domain"/>
    <property type="match status" value="1"/>
</dbReference>
<dbReference type="SUPFAM" id="SSF46785">
    <property type="entry name" value="Winged helix' DNA-binding domain"/>
    <property type="match status" value="1"/>
</dbReference>
<dbReference type="RefSeq" id="WP_075368257.1">
    <property type="nucleotide sequence ID" value="NZ_MSDQ01000006.1"/>
</dbReference>
<dbReference type="Pfam" id="PF03466">
    <property type="entry name" value="LysR_substrate"/>
    <property type="match status" value="1"/>
</dbReference>
<dbReference type="PANTHER" id="PTHR30537">
    <property type="entry name" value="HTH-TYPE TRANSCRIPTIONAL REGULATOR"/>
    <property type="match status" value="1"/>
</dbReference>
<reference evidence="6 7" key="1">
    <citation type="submission" date="2016-12" db="EMBL/GenBank/DDBJ databases">
        <title>Draft genome sequences of strains Salinicola socius SMB35, Salinicola sp. MH3R3-1 and Chromohalobacter sp. SMB17 from the Verkhnekamsk potash mining region of Russia.</title>
        <authorList>
            <person name="Mavrodi D.V."/>
            <person name="Olsson B.E."/>
            <person name="Korsakova E.S."/>
            <person name="Pyankova A."/>
            <person name="Mavrodi O.V."/>
            <person name="Plotnikova E.G."/>
        </authorList>
    </citation>
    <scope>NUCLEOTIDE SEQUENCE [LARGE SCALE GENOMIC DNA]</scope>
    <source>
        <strain evidence="6 7">SMB17</strain>
    </source>
</reference>
<evidence type="ECO:0000313" key="6">
    <source>
        <dbReference type="EMBL" id="OLO12616.1"/>
    </source>
</evidence>